<dbReference type="GO" id="GO:0005975">
    <property type="term" value="P:carbohydrate metabolic process"/>
    <property type="evidence" value="ECO:0007669"/>
    <property type="project" value="InterPro"/>
</dbReference>
<dbReference type="PANTHER" id="PTHR11927">
    <property type="entry name" value="GALACTOSIDE 2-L-FUCOSYLTRANSFERASE"/>
    <property type="match status" value="1"/>
</dbReference>
<evidence type="ECO:0000313" key="1">
    <source>
        <dbReference type="EMBL" id="ABE98421.1"/>
    </source>
</evidence>
<proteinExistence type="predicted"/>
<dbReference type="BRENDA" id="2.4.1.69">
    <property type="organism ID" value="2026"/>
</dbReference>
<dbReference type="CDD" id="cd11301">
    <property type="entry name" value="Fut1_Fut2_like"/>
    <property type="match status" value="1"/>
</dbReference>
<dbReference type="PANTHER" id="PTHR11927:SF9">
    <property type="entry name" value="L-FUCOSYLTRANSFERASE"/>
    <property type="match status" value="1"/>
</dbReference>
<dbReference type="PATRIC" id="fig|562.7175.peg.4782"/>
<dbReference type="CAZy" id="GT11">
    <property type="family name" value="Glycosyltransferase Family 11"/>
</dbReference>
<sequence length="297" mass="34942">MSIIRLQGGLGNQLFQFSFGYALSKINGTPLYFDISHYAENDDHGGYRLNNLQIPEEYLQYYTPKINNIYKLLVRGSRLYPDIFLFLGFCNEFHAYGYDFEYIAQKWKSKKYIGYWQSEHFFHKHILDLKEFFIPKNVSEQANLLAAKILESQSSLSIHIRRGDYIKNKTATLTHGVCSLEYYKKALNKIRDLAMIRDVFIFSDDIFWCKENIETLLSKKYNIYYSEDLSQEEDLWLMSLANHHIIANSSFSWWGAYLGSSASQIVIYPTPWYDITPKNTYIPIVNHWINVDKHSSC</sequence>
<keyword evidence="1" id="KW-0808">Transferase</keyword>
<reference evidence="1" key="1">
    <citation type="journal article" date="2007" name="Mol. Cell. Probes">
        <title>Sequencing and analysis of the Escherichia coli serogroup O117, O126, and O146 O-antigen gene clusters and development of PCR assays targeting serogroup O117-, O126-, and O146-specific DNA sequences.</title>
        <authorList>
            <person name="Liu Y."/>
            <person name="Debroy C."/>
            <person name="Fratamico P."/>
        </authorList>
    </citation>
    <scope>NUCLEOTIDE SEQUENCE</scope>
    <source>
        <strain evidence="1">O126</strain>
    </source>
</reference>
<organism evidence="1">
    <name type="scientific">Escherichia coli</name>
    <dbReference type="NCBI Taxonomy" id="562"/>
    <lineage>
        <taxon>Bacteria</taxon>
        <taxon>Pseudomonadati</taxon>
        <taxon>Pseudomonadota</taxon>
        <taxon>Gammaproteobacteria</taxon>
        <taxon>Enterobacterales</taxon>
        <taxon>Enterobacteriaceae</taxon>
        <taxon>Escherichia</taxon>
    </lineage>
</organism>
<dbReference type="SMR" id="A6M9C2"/>
<dbReference type="InterPro" id="IPR002516">
    <property type="entry name" value="Glyco_trans_11"/>
</dbReference>
<name>A6M9C2_ECOLX</name>
<dbReference type="EMBL" id="DQ465248">
    <property type="protein sequence ID" value="ABE98421.1"/>
    <property type="molecule type" value="Genomic_DNA"/>
</dbReference>
<protein>
    <submittedName>
        <fullName evidence="1">Glycosyltransferase</fullName>
    </submittedName>
</protein>
<gene>
    <name evidence="1" type="primary">wbgL</name>
</gene>
<dbReference type="AlphaFoldDB" id="A6M9C2"/>
<dbReference type="GO" id="GO:0016020">
    <property type="term" value="C:membrane"/>
    <property type="evidence" value="ECO:0007669"/>
    <property type="project" value="InterPro"/>
</dbReference>
<accession>A6M9C2</accession>
<dbReference type="RefSeq" id="WP_021554465.1">
    <property type="nucleotide sequence ID" value="NZ_CAIZVW010000001.1"/>
</dbReference>
<dbReference type="Pfam" id="PF01531">
    <property type="entry name" value="Glyco_transf_11"/>
    <property type="match status" value="1"/>
</dbReference>
<dbReference type="GO" id="GO:0008107">
    <property type="term" value="F:galactoside 2-alpha-L-fucosyltransferase activity"/>
    <property type="evidence" value="ECO:0007669"/>
    <property type="project" value="InterPro"/>
</dbReference>
<dbReference type="Gene3D" id="3.40.50.11350">
    <property type="match status" value="1"/>
</dbReference>